<dbReference type="AlphaFoldDB" id="A0A1J5SF33"/>
<reference evidence="1" key="1">
    <citation type="submission" date="2016-10" db="EMBL/GenBank/DDBJ databases">
        <title>Sequence of Gallionella enrichment culture.</title>
        <authorList>
            <person name="Poehlein A."/>
            <person name="Muehling M."/>
            <person name="Daniel R."/>
        </authorList>
    </citation>
    <scope>NUCLEOTIDE SEQUENCE</scope>
</reference>
<organism evidence="1">
    <name type="scientific">mine drainage metagenome</name>
    <dbReference type="NCBI Taxonomy" id="410659"/>
    <lineage>
        <taxon>unclassified sequences</taxon>
        <taxon>metagenomes</taxon>
        <taxon>ecological metagenomes</taxon>
    </lineage>
</organism>
<dbReference type="Gene3D" id="2.60.120.200">
    <property type="match status" value="1"/>
</dbReference>
<sequence>MHPARRLALVCLTLCAASPLAVRAAAPKVPAWAWPGTATHAQVPPPADFHRATTTVVAPIGVFEGQSDVGGALVPGSSSFDAKTGAYTIRSAGYNIWYTRDEFRYLWRKMSGDVSLAADITFPNPGGYGDRKAVLIFRQDLDDDSKEVMTALHGAGLIHLALRPEKGADIREACRIEPSVTAVHGSRPIRLGIEKHGDVFSLWVSLHGEAMHQVGSTATLHLKPPFYVGIAFCSHQPVTLDTAVLSDVTLTNAAGQVH</sequence>
<gene>
    <name evidence="1" type="ORF">GALL_191790</name>
</gene>
<dbReference type="EMBL" id="MLJW01000114">
    <property type="protein sequence ID" value="OIQ98813.1"/>
    <property type="molecule type" value="Genomic_DNA"/>
</dbReference>
<protein>
    <submittedName>
        <fullName evidence="1">Uncharacterized protein</fullName>
    </submittedName>
</protein>
<proteinExistence type="predicted"/>
<accession>A0A1J5SF33</accession>
<evidence type="ECO:0000313" key="1">
    <source>
        <dbReference type="EMBL" id="OIQ98813.1"/>
    </source>
</evidence>
<name>A0A1J5SF33_9ZZZZ</name>
<comment type="caution">
    <text evidence="1">The sequence shown here is derived from an EMBL/GenBank/DDBJ whole genome shotgun (WGS) entry which is preliminary data.</text>
</comment>